<dbReference type="OrthoDB" id="2283631at2759"/>
<dbReference type="InterPro" id="IPR001138">
    <property type="entry name" value="Zn2Cys6_DnaBD"/>
</dbReference>
<evidence type="ECO:0000256" key="6">
    <source>
        <dbReference type="SAM" id="MobiDB-lite"/>
    </source>
</evidence>
<dbReference type="AlphaFoldDB" id="A0A1L9VYC8"/>
<dbReference type="CDD" id="cd12148">
    <property type="entry name" value="fungal_TF_MHR"/>
    <property type="match status" value="1"/>
</dbReference>
<dbReference type="PANTHER" id="PTHR31668:SF17">
    <property type="entry name" value="ZN(II)2CYS6 TRANSCRIPTION FACTOR (EUROFUNG)"/>
    <property type="match status" value="1"/>
</dbReference>
<dbReference type="GO" id="GO:0008270">
    <property type="term" value="F:zinc ion binding"/>
    <property type="evidence" value="ECO:0007669"/>
    <property type="project" value="InterPro"/>
</dbReference>
<dbReference type="Gene3D" id="4.10.240.10">
    <property type="entry name" value="Zn(2)-C6 fungal-type DNA-binding domain"/>
    <property type="match status" value="1"/>
</dbReference>
<dbReference type="SMART" id="SM00066">
    <property type="entry name" value="GAL4"/>
    <property type="match status" value="1"/>
</dbReference>
<feature type="compositionally biased region" description="Polar residues" evidence="6">
    <location>
        <begin position="161"/>
        <end position="178"/>
    </location>
</feature>
<name>A0A1L9VYC8_ASPGL</name>
<keyword evidence="5" id="KW-0539">Nucleus</keyword>
<evidence type="ECO:0000256" key="3">
    <source>
        <dbReference type="ARBA" id="ARBA00023125"/>
    </source>
</evidence>
<dbReference type="SUPFAM" id="SSF57701">
    <property type="entry name" value="Zn2/Cys6 DNA-binding domain"/>
    <property type="match status" value="1"/>
</dbReference>
<proteinExistence type="predicted"/>
<feature type="region of interest" description="Disordered" evidence="6">
    <location>
        <begin position="155"/>
        <end position="178"/>
    </location>
</feature>
<dbReference type="InterPro" id="IPR036864">
    <property type="entry name" value="Zn2-C6_fun-type_DNA-bd_sf"/>
</dbReference>
<feature type="domain" description="Zn(2)-C6 fungal-type" evidence="7">
    <location>
        <begin position="37"/>
        <end position="69"/>
    </location>
</feature>
<dbReference type="GO" id="GO:0000981">
    <property type="term" value="F:DNA-binding transcription factor activity, RNA polymerase II-specific"/>
    <property type="evidence" value="ECO:0007669"/>
    <property type="project" value="InterPro"/>
</dbReference>
<accession>A0A1L9VYC8</accession>
<dbReference type="GeneID" id="34456108"/>
<evidence type="ECO:0000313" key="8">
    <source>
        <dbReference type="EMBL" id="OJJ88916.1"/>
    </source>
</evidence>
<feature type="region of interest" description="Disordered" evidence="6">
    <location>
        <begin position="77"/>
        <end position="116"/>
    </location>
</feature>
<evidence type="ECO:0000313" key="9">
    <source>
        <dbReference type="Proteomes" id="UP000184300"/>
    </source>
</evidence>
<evidence type="ECO:0000256" key="5">
    <source>
        <dbReference type="ARBA" id="ARBA00023242"/>
    </source>
</evidence>
<dbReference type="RefSeq" id="XP_022405592.1">
    <property type="nucleotide sequence ID" value="XM_022539847.1"/>
</dbReference>
<sequence length="889" mass="99968">MQGYSFAPPSGPPREGHKNYVFVDEHNRHKRLKVMRACNGCRKRKIKCDAATTNTWPCSACTRLKLVCVPPTVGQESEFPAGQTVESDPTGSLGAPSTQQPSHHAFPMPQTFRDGGQVPIGSIQPYNDGMGVFSQFMPPPHTQPGIYGDVRSPPIAEPQHHYQQPQMFSAPQTQQQSLGTPDNSLFLENDQSTAENLSEVLGELKIDETGIGVMSLSPTKCFERSKTDVFFLKAPYIRQQRQDRSEPEVPIQDDAEERLPPLSTGAGSAIRIPPELMPPDDEVMSYFKTYFDDIHPYVPAIHRSHLYYQWQNDRSSISPLLLEALFACAGRLSDDPAQGAQWLALANRHEPSFMDVPRLSTIQAMLLLLKARESLPKKGYYYRSWQTVKTIVSMAKDLDLHEHYSIHAEGRPCDLQPVECLVQTRVWQALLVVEVMIGAPQGRSDYGVDPDTVDMRPMLDIKGLDQFEIDRSRQYAYFVRNANHIRIITDIYHKIKKQRDWGADPRFVEKNPLFTNWLHGMPPDLQVNYPADGTPPWIPSHFVANMHSHCHLGVILLHRPQLIASKSFSTGGSWKGHFGLCYSSAKCLCRLQEAILASYGLPGLLFMQRGINFAIYCILTCTMLHLIAITSPDPHFHTDARDYFTRHMRILEQCSAAWPMPEIQAQIDSLRLAFSADVSRPFELKSTFPYGSPSEPYHPSPPPFDSSQYTPPLNHLTGNVQSRVGYNAYPISPPMSTGTEDAKSDSSQLQPLGMMTPHPVSNHPSMEAPLVDENSWDPTRIINQWEMAFSVDPSTVSTNSPPMNLSNPVQGMQPPLQTHYPVQYGSPTKVASVTPPQSISQPQFTGRHSMITARDWQQSVASVFDPHGLKRRWNYSVDMGMENMSKRQR</sequence>
<keyword evidence="3" id="KW-0238">DNA-binding</keyword>
<keyword evidence="2" id="KW-0805">Transcription regulation</keyword>
<dbReference type="EMBL" id="KV878889">
    <property type="protein sequence ID" value="OJJ88916.1"/>
    <property type="molecule type" value="Genomic_DNA"/>
</dbReference>
<dbReference type="GO" id="GO:0005634">
    <property type="term" value="C:nucleus"/>
    <property type="evidence" value="ECO:0007669"/>
    <property type="project" value="TreeGrafter"/>
</dbReference>
<organism evidence="8 9">
    <name type="scientific">Aspergillus glaucus CBS 516.65</name>
    <dbReference type="NCBI Taxonomy" id="1160497"/>
    <lineage>
        <taxon>Eukaryota</taxon>
        <taxon>Fungi</taxon>
        <taxon>Dikarya</taxon>
        <taxon>Ascomycota</taxon>
        <taxon>Pezizomycotina</taxon>
        <taxon>Eurotiomycetes</taxon>
        <taxon>Eurotiomycetidae</taxon>
        <taxon>Eurotiales</taxon>
        <taxon>Aspergillaceae</taxon>
        <taxon>Aspergillus</taxon>
        <taxon>Aspergillus subgen. Aspergillus</taxon>
    </lineage>
</organism>
<keyword evidence="1" id="KW-0479">Metal-binding</keyword>
<dbReference type="STRING" id="1160497.A0A1L9VYC8"/>
<dbReference type="InterPro" id="IPR050797">
    <property type="entry name" value="Carb_Metab_Trans_Reg"/>
</dbReference>
<protein>
    <recommendedName>
        <fullName evidence="7">Zn(2)-C6 fungal-type domain-containing protein</fullName>
    </recommendedName>
</protein>
<evidence type="ECO:0000259" key="7">
    <source>
        <dbReference type="PROSITE" id="PS50048"/>
    </source>
</evidence>
<dbReference type="Proteomes" id="UP000184300">
    <property type="component" value="Unassembled WGS sequence"/>
</dbReference>
<keyword evidence="4" id="KW-0804">Transcription</keyword>
<dbReference type="PANTHER" id="PTHR31668">
    <property type="entry name" value="GLUCOSE TRANSPORT TRANSCRIPTION REGULATOR RGT1-RELATED-RELATED"/>
    <property type="match status" value="1"/>
</dbReference>
<dbReference type="Pfam" id="PF00172">
    <property type="entry name" value="Zn_clus"/>
    <property type="match status" value="1"/>
</dbReference>
<feature type="region of interest" description="Disordered" evidence="6">
    <location>
        <begin position="241"/>
        <end position="274"/>
    </location>
</feature>
<keyword evidence="9" id="KW-1185">Reference proteome</keyword>
<dbReference type="GO" id="GO:0006351">
    <property type="term" value="P:DNA-templated transcription"/>
    <property type="evidence" value="ECO:0007669"/>
    <property type="project" value="InterPro"/>
</dbReference>
<dbReference type="PROSITE" id="PS00463">
    <property type="entry name" value="ZN2_CY6_FUNGAL_1"/>
    <property type="match status" value="1"/>
</dbReference>
<dbReference type="GO" id="GO:0003677">
    <property type="term" value="F:DNA binding"/>
    <property type="evidence" value="ECO:0007669"/>
    <property type="project" value="UniProtKB-KW"/>
</dbReference>
<feature type="compositionally biased region" description="Polar residues" evidence="6">
    <location>
        <begin position="84"/>
        <end position="102"/>
    </location>
</feature>
<gene>
    <name evidence="8" type="ORF">ASPGLDRAFT_117215</name>
</gene>
<dbReference type="CDD" id="cd00067">
    <property type="entry name" value="GAL4"/>
    <property type="match status" value="1"/>
</dbReference>
<dbReference type="PROSITE" id="PS50048">
    <property type="entry name" value="ZN2_CY6_FUNGAL_2"/>
    <property type="match status" value="1"/>
</dbReference>
<dbReference type="InterPro" id="IPR007219">
    <property type="entry name" value="XnlR_reg_dom"/>
</dbReference>
<evidence type="ECO:0000256" key="2">
    <source>
        <dbReference type="ARBA" id="ARBA00023015"/>
    </source>
</evidence>
<evidence type="ECO:0000256" key="4">
    <source>
        <dbReference type="ARBA" id="ARBA00023163"/>
    </source>
</evidence>
<dbReference type="Pfam" id="PF04082">
    <property type="entry name" value="Fungal_trans"/>
    <property type="match status" value="1"/>
</dbReference>
<reference evidence="9" key="1">
    <citation type="journal article" date="2017" name="Genome Biol.">
        <title>Comparative genomics reveals high biological diversity and specific adaptations in the industrially and medically important fungal genus Aspergillus.</title>
        <authorList>
            <person name="de Vries R.P."/>
            <person name="Riley R."/>
            <person name="Wiebenga A."/>
            <person name="Aguilar-Osorio G."/>
            <person name="Amillis S."/>
            <person name="Uchima C.A."/>
            <person name="Anderluh G."/>
            <person name="Asadollahi M."/>
            <person name="Askin M."/>
            <person name="Barry K."/>
            <person name="Battaglia E."/>
            <person name="Bayram O."/>
            <person name="Benocci T."/>
            <person name="Braus-Stromeyer S.A."/>
            <person name="Caldana C."/>
            <person name="Canovas D."/>
            <person name="Cerqueira G.C."/>
            <person name="Chen F."/>
            <person name="Chen W."/>
            <person name="Choi C."/>
            <person name="Clum A."/>
            <person name="Dos Santos R.A."/>
            <person name="Damasio A.R."/>
            <person name="Diallinas G."/>
            <person name="Emri T."/>
            <person name="Fekete E."/>
            <person name="Flipphi M."/>
            <person name="Freyberg S."/>
            <person name="Gallo A."/>
            <person name="Gournas C."/>
            <person name="Habgood R."/>
            <person name="Hainaut M."/>
            <person name="Harispe M.L."/>
            <person name="Henrissat B."/>
            <person name="Hilden K.S."/>
            <person name="Hope R."/>
            <person name="Hossain A."/>
            <person name="Karabika E."/>
            <person name="Karaffa L."/>
            <person name="Karanyi Z."/>
            <person name="Krasevec N."/>
            <person name="Kuo A."/>
            <person name="Kusch H."/>
            <person name="LaButti K."/>
            <person name="Lagendijk E.L."/>
            <person name="Lapidus A."/>
            <person name="Levasseur A."/>
            <person name="Lindquist E."/>
            <person name="Lipzen A."/>
            <person name="Logrieco A.F."/>
            <person name="MacCabe A."/>
            <person name="Maekelae M.R."/>
            <person name="Malavazi I."/>
            <person name="Melin P."/>
            <person name="Meyer V."/>
            <person name="Mielnichuk N."/>
            <person name="Miskei M."/>
            <person name="Molnar A.P."/>
            <person name="Mule G."/>
            <person name="Ngan C.Y."/>
            <person name="Orejas M."/>
            <person name="Orosz E."/>
            <person name="Ouedraogo J.P."/>
            <person name="Overkamp K.M."/>
            <person name="Park H.-S."/>
            <person name="Perrone G."/>
            <person name="Piumi F."/>
            <person name="Punt P.J."/>
            <person name="Ram A.F."/>
            <person name="Ramon A."/>
            <person name="Rauscher S."/>
            <person name="Record E."/>
            <person name="Riano-Pachon D.M."/>
            <person name="Robert V."/>
            <person name="Roehrig J."/>
            <person name="Ruller R."/>
            <person name="Salamov A."/>
            <person name="Salih N.S."/>
            <person name="Samson R.A."/>
            <person name="Sandor E."/>
            <person name="Sanguinetti M."/>
            <person name="Schuetze T."/>
            <person name="Sepcic K."/>
            <person name="Shelest E."/>
            <person name="Sherlock G."/>
            <person name="Sophianopoulou V."/>
            <person name="Squina F.M."/>
            <person name="Sun H."/>
            <person name="Susca A."/>
            <person name="Todd R.B."/>
            <person name="Tsang A."/>
            <person name="Unkles S.E."/>
            <person name="van de Wiele N."/>
            <person name="van Rossen-Uffink D."/>
            <person name="Oliveira J.V."/>
            <person name="Vesth T.C."/>
            <person name="Visser J."/>
            <person name="Yu J.-H."/>
            <person name="Zhou M."/>
            <person name="Andersen M.R."/>
            <person name="Archer D.B."/>
            <person name="Baker S.E."/>
            <person name="Benoit I."/>
            <person name="Brakhage A.A."/>
            <person name="Braus G.H."/>
            <person name="Fischer R."/>
            <person name="Frisvad J.C."/>
            <person name="Goldman G.H."/>
            <person name="Houbraken J."/>
            <person name="Oakley B."/>
            <person name="Pocsi I."/>
            <person name="Scazzocchio C."/>
            <person name="Seiboth B."/>
            <person name="vanKuyk P.A."/>
            <person name="Wortman J."/>
            <person name="Dyer P.S."/>
            <person name="Grigoriev I.V."/>
        </authorList>
    </citation>
    <scope>NUCLEOTIDE SEQUENCE [LARGE SCALE GENOMIC DNA]</scope>
    <source>
        <strain evidence="9">CBS 516.65</strain>
    </source>
</reference>
<dbReference type="GO" id="GO:0001080">
    <property type="term" value="P:nitrogen catabolite activation of transcription from RNA polymerase II promoter"/>
    <property type="evidence" value="ECO:0007669"/>
    <property type="project" value="TreeGrafter"/>
</dbReference>
<evidence type="ECO:0000256" key="1">
    <source>
        <dbReference type="ARBA" id="ARBA00022723"/>
    </source>
</evidence>
<dbReference type="VEuPathDB" id="FungiDB:ASPGLDRAFT_117215"/>